<feature type="active site" description="Proton donor; for dehydratase activity" evidence="3">
    <location>
        <position position="1458"/>
    </location>
</feature>
<evidence type="ECO:0000256" key="4">
    <source>
        <dbReference type="RuleBase" id="RU003694"/>
    </source>
</evidence>
<dbReference type="InterPro" id="IPR036291">
    <property type="entry name" value="NAD(P)-bd_dom_sf"/>
</dbReference>
<dbReference type="CDD" id="cd00833">
    <property type="entry name" value="PKS"/>
    <property type="match status" value="1"/>
</dbReference>
<organism evidence="8 9">
    <name type="scientific">Streptomyces albireticuli</name>
    <dbReference type="NCBI Taxonomy" id="1940"/>
    <lineage>
        <taxon>Bacteria</taxon>
        <taxon>Bacillati</taxon>
        <taxon>Actinomycetota</taxon>
        <taxon>Actinomycetes</taxon>
        <taxon>Kitasatosporales</taxon>
        <taxon>Streptomycetaceae</taxon>
        <taxon>Streptomyces</taxon>
    </lineage>
</organism>
<feature type="active site" description="Proton acceptor; for dehydratase activity" evidence="3">
    <location>
        <position position="1291"/>
    </location>
</feature>
<dbReference type="Gene3D" id="3.10.129.110">
    <property type="entry name" value="Polyketide synthase dehydratase"/>
    <property type="match status" value="1"/>
</dbReference>
<evidence type="ECO:0000259" key="7">
    <source>
        <dbReference type="PROSITE" id="PS52019"/>
    </source>
</evidence>
<dbReference type="PANTHER" id="PTHR43775:SF37">
    <property type="entry name" value="SI:DKEY-61P9.11"/>
    <property type="match status" value="1"/>
</dbReference>
<dbReference type="SMART" id="SM00822">
    <property type="entry name" value="PKS_KR"/>
    <property type="match status" value="1"/>
</dbReference>
<evidence type="ECO:0000256" key="2">
    <source>
        <dbReference type="ARBA" id="ARBA00022553"/>
    </source>
</evidence>
<protein>
    <submittedName>
        <fullName evidence="8">Uncharacterized protein</fullName>
    </submittedName>
</protein>
<keyword evidence="9" id="KW-1185">Reference proteome</keyword>
<dbReference type="GO" id="GO:0004312">
    <property type="term" value="F:fatty acid synthase activity"/>
    <property type="evidence" value="ECO:0007669"/>
    <property type="project" value="TreeGrafter"/>
</dbReference>
<sequence>MTACPVAVVGMGAVVPGASGPQQLWQILAEDRPQFSSPARFDLETVYAGDPGLADPDRHRRGGYIHSFQPHPKLGVELASGRWSAADTETVWLRHCLYQALDTTAVASTARLGTYVGLFPTGLLALEETLIVSCTTDALTRHLPDEVREKRAERIRRVLAKTYPLATDAPESVRGHVVVRRALDGLVPEGSDRLTLSAACASGLYVVDLGIRRLASGACDVALCGGLNGIVRAVALAQAQFDGVSARRDLRAFDADASGTVFSEGATVVALKRLQDAERDGDTVFAVITGSGIAGDGRGKAFAAPNPAGLRRAVERAWRDAGISGADPDWIIGHGTGTFAGDSTELETLGSLATSPTWCTSNKSLIGHTGWAAGGVSLIQACGALAQEVIPAQRQFSRPHPALAGTDLRVPAGEVAWPGSKSGVRRAGINGMGLGGVNAHLVVQDRAPLPEATRQRPAAERVMVCGWSAHLPGLATADEVRRWLDGDGGEPGQHFGHTYPASAFDVTRLPPVTTSVIDRTHLLALDVAHRFVTEHGRLRERHRETTGVFCAQSGVTRGWQDMTLRAVAGELESLPLDEDDAARLGTFLQQVRERQPVTDDSFAGSETTIAANRIANRWDLHGPTMTIDTGGSSALVALRTAVDYLSTACLDVAVVVALNEASSDQAQVMSGTPKPGEGAFLVVLAREDAAREAGLPVIAALSCDDTGGSETGRTGWDYGGAQGALEIIRTLHTGTRGEVSAVDPHVRVTVEPTTTTGREPGVPRRWATLLRRADLHGTAGARPPVPDVVLTNTTALESRFSTLLRAAAVMCTGPEAAGGKPVGALPGRTGGAHLLIAADTRCRQGVDELLEAAVATVQELDSDGSGASYVSLLVFDDLVDMAKTAETGLFTGFGRALAKELPDGQVRLVVTDSDADAGLAFLLDEYAHPREQPVSYRRGGLRHVEVFCPAPLPPAGRMPWVLGDEPLVVAVGGTRGITAAVLKDLASRCRPRLWIMGRSDPDEIPAAIHGAREEDEDRLRGAFITDRVRNTPGVGAGEALREFERAWNARECRATLAGLRAILGDDRVTYVRCDVGDPAAVARAARRVITESGTPDLLLHAACHQQAAKVVDKPLTAFRAGIRAKVDGYRNLRAAFAGAVPRRWVNFGSALGAVGFPGETDYCAANDYLAAEARMEQRVYGRRMVTVGWGLWEDSGKVSAPKHRERLADFGIVRGMSDREGCEALWAEIAAACSAEAAPVYATGSELGAVGQDTGADGPVGLLGDPVAADATSAEWSWLPSAQVVAAAEEHLVGGRPVVPGMLLVALGVEAGSFLLPGVEIGTARDVRFEEPVTVGNGQERPYRVEAHVTRPGRTVRVRVLSDVVTRKGVLVRKDRLHAVMDIAARTPPAPVPQPVSGPVVAHDDPYTVPGASVHLTGVFRNIDRLYSGPADAHGVWRQIAPAGGTMARARVPVLLLDALGRLSVFPMDAPGLVTLKVPLGVAEINWFTPLSDARIAAAWPTGVELRRCFAPGRPDENIAVAPDGTVLARVSGVIPHDMEQVRVTMHPRAGASARTDAPPLPHGEHAANPVVRPGIPATGGLAYYEMEHVVTFGEISSSGIVYFAKYIEWMGECRERFAFEAFPEYMAACQAGAELMRTAEASCEYLGELRVNDRALVRMTTVRADMTFMTSRFSVFRANPGETEQLVARGEQILASTLPDAADPAITHPAPWRPEVLERIAAMGADTSRALRPRDGIADEP</sequence>
<comment type="caution">
    <text evidence="8">The sequence shown here is derived from an EMBL/GenBank/DDBJ whole genome shotgun (WGS) entry which is preliminary data.</text>
</comment>
<feature type="region of interest" description="Disordered" evidence="5">
    <location>
        <begin position="1552"/>
        <end position="1572"/>
    </location>
</feature>
<dbReference type="Proteomes" id="UP000218944">
    <property type="component" value="Unassembled WGS sequence"/>
</dbReference>
<dbReference type="InterPro" id="IPR014031">
    <property type="entry name" value="Ketoacyl_synth_C"/>
</dbReference>
<dbReference type="SMART" id="SM00825">
    <property type="entry name" value="PKS_KS"/>
    <property type="match status" value="1"/>
</dbReference>
<dbReference type="GO" id="GO:0006633">
    <property type="term" value="P:fatty acid biosynthetic process"/>
    <property type="evidence" value="ECO:0007669"/>
    <property type="project" value="TreeGrafter"/>
</dbReference>
<dbReference type="InterPro" id="IPR014030">
    <property type="entry name" value="Ketoacyl_synth_N"/>
</dbReference>
<dbReference type="EMBL" id="NSJV01000349">
    <property type="protein sequence ID" value="PAU47610.1"/>
    <property type="molecule type" value="Genomic_DNA"/>
</dbReference>
<dbReference type="RefSeq" id="WP_095581949.1">
    <property type="nucleotide sequence ID" value="NZ_JAJQQS010000024.1"/>
</dbReference>
<dbReference type="Gene3D" id="3.40.50.720">
    <property type="entry name" value="NAD(P)-binding Rossmann-like Domain"/>
    <property type="match status" value="1"/>
</dbReference>
<gene>
    <name evidence="8" type="ORF">CK936_17755</name>
</gene>
<dbReference type="SUPFAM" id="SSF51735">
    <property type="entry name" value="NAD(P)-binding Rossmann-fold domains"/>
    <property type="match status" value="1"/>
</dbReference>
<comment type="similarity">
    <text evidence="4">Belongs to the thiolase-like superfamily. Beta-ketoacyl-ACP synthases family.</text>
</comment>
<dbReference type="PROSITE" id="PS52004">
    <property type="entry name" value="KS3_2"/>
    <property type="match status" value="1"/>
</dbReference>
<dbReference type="SUPFAM" id="SSF53901">
    <property type="entry name" value="Thiolase-like"/>
    <property type="match status" value="3"/>
</dbReference>
<feature type="domain" description="Ketosynthase family 3 (KS3)" evidence="6">
    <location>
        <begin position="3"/>
        <end position="445"/>
    </location>
</feature>
<reference evidence="8 9" key="1">
    <citation type="submission" date="2017-08" db="EMBL/GenBank/DDBJ databases">
        <title>Genome sequence of Streptomyces albireticuli NRRL B-1670.</title>
        <authorList>
            <person name="Graham D.E."/>
            <person name="Mahan K.M."/>
            <person name="Klingeman D.M."/>
            <person name="Hettich R.L."/>
            <person name="Parry R.J."/>
            <person name="Spain J.C."/>
        </authorList>
    </citation>
    <scope>NUCLEOTIDE SEQUENCE [LARGE SCALE GENOMIC DNA]</scope>
    <source>
        <strain evidence="8 9">NRRL B-1670</strain>
    </source>
</reference>
<name>A0A2A2D8D4_9ACTN</name>
<dbReference type="InterPro" id="IPR013968">
    <property type="entry name" value="PKS_KR"/>
</dbReference>
<keyword evidence="1" id="KW-0596">Phosphopantetheine</keyword>
<dbReference type="CDD" id="cd00586">
    <property type="entry name" value="4HBT"/>
    <property type="match status" value="1"/>
</dbReference>
<keyword evidence="4" id="KW-0808">Transferase</keyword>
<evidence type="ECO:0000259" key="6">
    <source>
        <dbReference type="PROSITE" id="PS52004"/>
    </source>
</evidence>
<feature type="domain" description="PKS/mFAS DH" evidence="7">
    <location>
        <begin position="1260"/>
        <end position="1545"/>
    </location>
</feature>
<dbReference type="InterPro" id="IPR050091">
    <property type="entry name" value="PKS_NRPS_Biosynth_Enz"/>
</dbReference>
<dbReference type="InterPro" id="IPR020841">
    <property type="entry name" value="PKS_Beta-ketoAc_synthase_dom"/>
</dbReference>
<evidence type="ECO:0000256" key="1">
    <source>
        <dbReference type="ARBA" id="ARBA00022450"/>
    </source>
</evidence>
<proteinExistence type="inferred from homology"/>
<keyword evidence="2" id="KW-0597">Phosphoprotein</keyword>
<dbReference type="Pfam" id="PF08659">
    <property type="entry name" value="KR"/>
    <property type="match status" value="1"/>
</dbReference>
<dbReference type="Gene3D" id="3.10.129.10">
    <property type="entry name" value="Hotdog Thioesterase"/>
    <property type="match status" value="1"/>
</dbReference>
<evidence type="ECO:0000313" key="8">
    <source>
        <dbReference type="EMBL" id="PAU47610.1"/>
    </source>
</evidence>
<dbReference type="SUPFAM" id="SSF54637">
    <property type="entry name" value="Thioesterase/thiol ester dehydrase-isomerase"/>
    <property type="match status" value="1"/>
</dbReference>
<dbReference type="InterPro" id="IPR029069">
    <property type="entry name" value="HotDog_dom_sf"/>
</dbReference>
<dbReference type="Pfam" id="PF00109">
    <property type="entry name" value="ketoacyl-synt"/>
    <property type="match status" value="2"/>
</dbReference>
<dbReference type="InterPro" id="IPR042104">
    <property type="entry name" value="PKS_dehydratase_sf"/>
</dbReference>
<feature type="region of interest" description="C-terminal hotdog fold" evidence="3">
    <location>
        <begin position="1397"/>
        <end position="1545"/>
    </location>
</feature>
<dbReference type="InterPro" id="IPR057326">
    <property type="entry name" value="KR_dom"/>
</dbReference>
<dbReference type="PROSITE" id="PS52019">
    <property type="entry name" value="PKS_MFAS_DH"/>
    <property type="match status" value="1"/>
</dbReference>
<evidence type="ECO:0000256" key="5">
    <source>
        <dbReference type="SAM" id="MobiDB-lite"/>
    </source>
</evidence>
<accession>A0A2A2D8D4</accession>
<evidence type="ECO:0000313" key="9">
    <source>
        <dbReference type="Proteomes" id="UP000218944"/>
    </source>
</evidence>
<dbReference type="Gene3D" id="3.40.47.10">
    <property type="match status" value="2"/>
</dbReference>
<dbReference type="InterPro" id="IPR049900">
    <property type="entry name" value="PKS_mFAS_DH"/>
</dbReference>
<evidence type="ECO:0000256" key="3">
    <source>
        <dbReference type="PROSITE-ProRule" id="PRU01363"/>
    </source>
</evidence>
<feature type="region of interest" description="N-terminal hotdog fold" evidence="3">
    <location>
        <begin position="1260"/>
        <end position="1378"/>
    </location>
</feature>
<dbReference type="Pfam" id="PF02801">
    <property type="entry name" value="Ketoacyl-synt_C"/>
    <property type="match status" value="1"/>
</dbReference>
<dbReference type="InterPro" id="IPR016039">
    <property type="entry name" value="Thiolase-like"/>
</dbReference>
<dbReference type="PANTHER" id="PTHR43775">
    <property type="entry name" value="FATTY ACID SYNTHASE"/>
    <property type="match status" value="1"/>
</dbReference>